<feature type="compositionally biased region" description="Basic and acidic residues" evidence="1">
    <location>
        <begin position="27"/>
        <end position="42"/>
    </location>
</feature>
<evidence type="ECO:0000256" key="1">
    <source>
        <dbReference type="SAM" id="MobiDB-lite"/>
    </source>
</evidence>
<sequence>MENPKHVKSDLKDVRPDEMANTGGKNRWGEQGRQGERSDHVTKSVPEGDNEQRGGRERSERRGGDAVGPARGSPRH</sequence>
<dbReference type="EMBL" id="CP089982">
    <property type="protein sequence ID" value="WXA98111.1"/>
    <property type="molecule type" value="Genomic_DNA"/>
</dbReference>
<feature type="compositionally biased region" description="Basic and acidic residues" evidence="1">
    <location>
        <begin position="1"/>
        <end position="18"/>
    </location>
</feature>
<evidence type="ECO:0008006" key="4">
    <source>
        <dbReference type="Google" id="ProtNLM"/>
    </source>
</evidence>
<name>A0ABZ2KHR4_9BACT</name>
<proteinExistence type="predicted"/>
<accession>A0ABZ2KHR4</accession>
<organism evidence="2 3">
    <name type="scientific">Pendulispora brunnea</name>
    <dbReference type="NCBI Taxonomy" id="2905690"/>
    <lineage>
        <taxon>Bacteria</taxon>
        <taxon>Pseudomonadati</taxon>
        <taxon>Myxococcota</taxon>
        <taxon>Myxococcia</taxon>
        <taxon>Myxococcales</taxon>
        <taxon>Sorangiineae</taxon>
        <taxon>Pendulisporaceae</taxon>
        <taxon>Pendulispora</taxon>
    </lineage>
</organism>
<protein>
    <recommendedName>
        <fullName evidence="4">Hyaluronan/mRNA-binding protein domain-containing protein</fullName>
    </recommendedName>
</protein>
<feature type="compositionally biased region" description="Basic and acidic residues" evidence="1">
    <location>
        <begin position="50"/>
        <end position="64"/>
    </location>
</feature>
<evidence type="ECO:0000313" key="3">
    <source>
        <dbReference type="Proteomes" id="UP001379533"/>
    </source>
</evidence>
<dbReference type="Proteomes" id="UP001379533">
    <property type="component" value="Chromosome"/>
</dbReference>
<keyword evidence="3" id="KW-1185">Reference proteome</keyword>
<feature type="region of interest" description="Disordered" evidence="1">
    <location>
        <begin position="1"/>
        <end position="76"/>
    </location>
</feature>
<reference evidence="2 3" key="1">
    <citation type="submission" date="2021-12" db="EMBL/GenBank/DDBJ databases">
        <title>Discovery of the Pendulisporaceae a myxobacterial family with distinct sporulation behavior and unique specialized metabolism.</title>
        <authorList>
            <person name="Garcia R."/>
            <person name="Popoff A."/>
            <person name="Bader C.D."/>
            <person name="Loehr J."/>
            <person name="Walesch S."/>
            <person name="Walt C."/>
            <person name="Boldt J."/>
            <person name="Bunk B."/>
            <person name="Haeckl F.J.F.P.J."/>
            <person name="Gunesch A.P."/>
            <person name="Birkelbach J."/>
            <person name="Nuebel U."/>
            <person name="Pietschmann T."/>
            <person name="Bach T."/>
            <person name="Mueller R."/>
        </authorList>
    </citation>
    <scope>NUCLEOTIDE SEQUENCE [LARGE SCALE GENOMIC DNA]</scope>
    <source>
        <strain evidence="2 3">MSr12523</strain>
    </source>
</reference>
<dbReference type="RefSeq" id="WP_394848723.1">
    <property type="nucleotide sequence ID" value="NZ_CP089982.1"/>
</dbReference>
<gene>
    <name evidence="2" type="ORF">LZC95_14865</name>
</gene>
<evidence type="ECO:0000313" key="2">
    <source>
        <dbReference type="EMBL" id="WXA98111.1"/>
    </source>
</evidence>